<gene>
    <name evidence="2" type="ORF">GCM10010123_29460</name>
</gene>
<dbReference type="AlphaFoldDB" id="A0A8J3BAT5"/>
<proteinExistence type="predicted"/>
<sequence length="241" mass="24074">MTVGPLPSAVYWRRRAVVLGGLVLLAFIPYAACSAGEPDKPTATSDSTRTEEPGIGGDLGSADPGAVAPSTSGNAAGTPGPAGAGTGKPTPAVAPVPGGAPAAPTLTAPSCTDTDLALTPVPDRAGAPAGTALSIRLVVQNAATHSCARDLGADAQELRIVRGAETMWSSDHCATGRNLPNVRTIRAGERLEYMVTWNGRSSTQGQKCGSGVPIGAMPAGSYEVIARVGTKLSAPVALRVG</sequence>
<organism evidence="2 3">
    <name type="scientific">Pilimelia anulata</name>
    <dbReference type="NCBI Taxonomy" id="53371"/>
    <lineage>
        <taxon>Bacteria</taxon>
        <taxon>Bacillati</taxon>
        <taxon>Actinomycetota</taxon>
        <taxon>Actinomycetes</taxon>
        <taxon>Micromonosporales</taxon>
        <taxon>Micromonosporaceae</taxon>
        <taxon>Pilimelia</taxon>
    </lineage>
</organism>
<name>A0A8J3BAT5_9ACTN</name>
<accession>A0A8J3BAT5</accession>
<evidence type="ECO:0000313" key="2">
    <source>
        <dbReference type="EMBL" id="GGJ97574.1"/>
    </source>
</evidence>
<comment type="caution">
    <text evidence="2">The sequence shown here is derived from an EMBL/GenBank/DDBJ whole genome shotgun (WGS) entry which is preliminary data.</text>
</comment>
<reference evidence="2" key="2">
    <citation type="submission" date="2020-09" db="EMBL/GenBank/DDBJ databases">
        <authorList>
            <person name="Sun Q."/>
            <person name="Ohkuma M."/>
        </authorList>
    </citation>
    <scope>NUCLEOTIDE SEQUENCE</scope>
    <source>
        <strain evidence="2">JCM 3090</strain>
    </source>
</reference>
<evidence type="ECO:0000313" key="3">
    <source>
        <dbReference type="Proteomes" id="UP000649739"/>
    </source>
</evidence>
<evidence type="ECO:0000256" key="1">
    <source>
        <dbReference type="SAM" id="MobiDB-lite"/>
    </source>
</evidence>
<keyword evidence="3" id="KW-1185">Reference proteome</keyword>
<feature type="region of interest" description="Disordered" evidence="1">
    <location>
        <begin position="36"/>
        <end position="108"/>
    </location>
</feature>
<dbReference type="EMBL" id="BMQB01000006">
    <property type="protein sequence ID" value="GGJ97574.1"/>
    <property type="molecule type" value="Genomic_DNA"/>
</dbReference>
<feature type="compositionally biased region" description="Low complexity" evidence="1">
    <location>
        <begin position="87"/>
        <end position="108"/>
    </location>
</feature>
<protein>
    <submittedName>
        <fullName evidence="2">Uncharacterized protein</fullName>
    </submittedName>
</protein>
<dbReference type="Proteomes" id="UP000649739">
    <property type="component" value="Unassembled WGS sequence"/>
</dbReference>
<reference evidence="2" key="1">
    <citation type="journal article" date="2014" name="Int. J. Syst. Evol. Microbiol.">
        <title>Complete genome sequence of Corynebacterium casei LMG S-19264T (=DSM 44701T), isolated from a smear-ripened cheese.</title>
        <authorList>
            <consortium name="US DOE Joint Genome Institute (JGI-PGF)"/>
            <person name="Walter F."/>
            <person name="Albersmeier A."/>
            <person name="Kalinowski J."/>
            <person name="Ruckert C."/>
        </authorList>
    </citation>
    <scope>NUCLEOTIDE SEQUENCE</scope>
    <source>
        <strain evidence="2">JCM 3090</strain>
    </source>
</reference>